<feature type="non-terminal residue" evidence="1">
    <location>
        <position position="1"/>
    </location>
</feature>
<dbReference type="EMBL" id="CAJNOK010017585">
    <property type="protein sequence ID" value="CAF1266725.1"/>
    <property type="molecule type" value="Genomic_DNA"/>
</dbReference>
<comment type="caution">
    <text evidence="1">The sequence shown here is derived from an EMBL/GenBank/DDBJ whole genome shotgun (WGS) entry which is preliminary data.</text>
</comment>
<evidence type="ECO:0000313" key="1">
    <source>
        <dbReference type="EMBL" id="CAF1266725.1"/>
    </source>
</evidence>
<dbReference type="Proteomes" id="UP000677228">
    <property type="component" value="Unassembled WGS sequence"/>
</dbReference>
<dbReference type="AlphaFoldDB" id="A0A8S2EV58"/>
<accession>A0A8S2EV58</accession>
<reference evidence="1" key="1">
    <citation type="submission" date="2021-02" db="EMBL/GenBank/DDBJ databases">
        <authorList>
            <person name="Nowell W R."/>
        </authorList>
    </citation>
    <scope>NUCLEOTIDE SEQUENCE</scope>
</reference>
<name>A0A8S2EV58_9BILA</name>
<evidence type="ECO:0000313" key="2">
    <source>
        <dbReference type="EMBL" id="CAF4072742.1"/>
    </source>
</evidence>
<proteinExistence type="predicted"/>
<gene>
    <name evidence="1" type="ORF">OVA965_LOCUS26990</name>
    <name evidence="2" type="ORF">TMI583_LOCUS27733</name>
</gene>
<protein>
    <submittedName>
        <fullName evidence="1">Uncharacterized protein</fullName>
    </submittedName>
</protein>
<organism evidence="1 3">
    <name type="scientific">Didymodactylos carnosus</name>
    <dbReference type="NCBI Taxonomy" id="1234261"/>
    <lineage>
        <taxon>Eukaryota</taxon>
        <taxon>Metazoa</taxon>
        <taxon>Spiralia</taxon>
        <taxon>Gnathifera</taxon>
        <taxon>Rotifera</taxon>
        <taxon>Eurotatoria</taxon>
        <taxon>Bdelloidea</taxon>
        <taxon>Philodinida</taxon>
        <taxon>Philodinidae</taxon>
        <taxon>Didymodactylos</taxon>
    </lineage>
</organism>
<sequence length="366" mass="43621">NRLQRILPNVVQLTISLQIYSEFIFILRYSLPKIKYLDVTFHRKRLLIPIIDKDNIRHINVQFLKCLKVKNILFDNIATFIKYVSLDKVNCLWLLNVFDNDKKTNCLFSRLSPCKIRLELANGTRWETLLSRYLPNLSDFQFTILNRPSMLFSINDVLEKFRSIYWLDKRWIVSYYIDRQPNAWPFNFYINDDVLILYTMPYDGGNDSYELNNNYFLNRINTSSYTNQKMIYWNINLAIIAVQSILNMTPLFQNLQYCHFQIFKQIDVKKMGATTVNRPILFKPHTIKFKFHADIDTLHRKVVCEYILAAATYLHTLSIDFDVLESLLINSMYRIHDIQHLELRQLGEFDFSKTTRLIELMKSLSS</sequence>
<evidence type="ECO:0000313" key="3">
    <source>
        <dbReference type="Proteomes" id="UP000677228"/>
    </source>
</evidence>
<dbReference type="EMBL" id="CAJOBA010039143">
    <property type="protein sequence ID" value="CAF4072742.1"/>
    <property type="molecule type" value="Genomic_DNA"/>
</dbReference>
<dbReference type="Proteomes" id="UP000682733">
    <property type="component" value="Unassembled WGS sequence"/>
</dbReference>